<reference evidence="2" key="1">
    <citation type="journal article" date="2024" name="Proc. Natl. Acad. Sci. U.S.A.">
        <title>Extraordinary preservation of gene collinearity over three hundred million years revealed in homosporous lycophytes.</title>
        <authorList>
            <person name="Li C."/>
            <person name="Wickell D."/>
            <person name="Kuo L.Y."/>
            <person name="Chen X."/>
            <person name="Nie B."/>
            <person name="Liao X."/>
            <person name="Peng D."/>
            <person name="Ji J."/>
            <person name="Jenkins J."/>
            <person name="Williams M."/>
            <person name="Shu S."/>
            <person name="Plott C."/>
            <person name="Barry K."/>
            <person name="Rajasekar S."/>
            <person name="Grimwood J."/>
            <person name="Han X."/>
            <person name="Sun S."/>
            <person name="Hou Z."/>
            <person name="He W."/>
            <person name="Dai G."/>
            <person name="Sun C."/>
            <person name="Schmutz J."/>
            <person name="Leebens-Mack J.H."/>
            <person name="Li F.W."/>
            <person name="Wang L."/>
        </authorList>
    </citation>
    <scope>NUCLEOTIDE SEQUENCE [LARGE SCALE GENOMIC DNA]</scope>
    <source>
        <strain evidence="2">cv. PW_Plant_1</strain>
    </source>
</reference>
<name>A0ACC2B326_DIPCM</name>
<accession>A0ACC2B326</accession>
<evidence type="ECO:0000313" key="2">
    <source>
        <dbReference type="Proteomes" id="UP001162992"/>
    </source>
</evidence>
<dbReference type="Proteomes" id="UP001162992">
    <property type="component" value="Chromosome 18"/>
</dbReference>
<organism evidence="1 2">
    <name type="scientific">Diphasiastrum complanatum</name>
    <name type="common">Issler's clubmoss</name>
    <name type="synonym">Lycopodium complanatum</name>
    <dbReference type="NCBI Taxonomy" id="34168"/>
    <lineage>
        <taxon>Eukaryota</taxon>
        <taxon>Viridiplantae</taxon>
        <taxon>Streptophyta</taxon>
        <taxon>Embryophyta</taxon>
        <taxon>Tracheophyta</taxon>
        <taxon>Lycopodiopsida</taxon>
        <taxon>Lycopodiales</taxon>
        <taxon>Lycopodiaceae</taxon>
        <taxon>Lycopodioideae</taxon>
        <taxon>Diphasiastrum</taxon>
    </lineage>
</organism>
<protein>
    <submittedName>
        <fullName evidence="1">Uncharacterized protein</fullName>
    </submittedName>
</protein>
<dbReference type="EMBL" id="CM055109">
    <property type="protein sequence ID" value="KAJ7524161.1"/>
    <property type="molecule type" value="Genomic_DNA"/>
</dbReference>
<keyword evidence="2" id="KW-1185">Reference proteome</keyword>
<comment type="caution">
    <text evidence="1">The sequence shown here is derived from an EMBL/GenBank/DDBJ whole genome shotgun (WGS) entry which is preliminary data.</text>
</comment>
<gene>
    <name evidence="1" type="ORF">O6H91_18G080300</name>
</gene>
<evidence type="ECO:0000313" key="1">
    <source>
        <dbReference type="EMBL" id="KAJ7524161.1"/>
    </source>
</evidence>
<sequence>MISKHPTTMACKVYLQANLGSFNNMDPSWARPTANNGMYIGTTMQSVSDSGHTATSSSLRSYIQKKKSERSPSFLRSRLTRSIMWSYQKQCLVDKLGFLCHPLPSERCSSKVPKFKSLVCCHLVPQEQSKSYQSCTVSTLWQTLKPTISYLSAAQLNIVQNALKLACEAHDGQKRKSGEPYITHPVEVARILGQIEMDWETIAAGLLHDTVEDTTLVTFEKIEELFGPVVRRIVEGETKVSKLGKLNCSQSEAVGRDVKADDLRQMFLAMTEEVRVIIVKLADRLHNMRTLSYMPLHKQHQIARETLQVFAPLARLLGMYRIKSELEDLSFMYAHPVEYADLKKRVEEVFKEQEEMILEAKKSLTWKISRDQFLNYVTLDVDVVTVCKELYSIYKKLKEINYTADEIGDVAQVRIILKMKPDSAINDLCSVQQVCYHVLGLVHALWPPVPQTLKDYIATPKPNGYQSLHTKVIPFGSNTLFPLELQIRTVEMHKLAEWGIAAYYSGKLASNTAMVTANPFSSNNFLPVNGAASGVSKGVNFHLSGGSSNGLNYTNLARRVSWLNSIREWQEEFVGNMTSREFVDTITGDLLGSRVFVFTPKGEIKNLPKGATVIDYAYQIHTDVGNNMVAAKVNGNLVSPNHTLANAEVVEILTYDGVSHKKVFDRHKQWLQFAKTRSARHKLTKFLKEQAAMSAAEITADAVRNFVSDLEELEDDSEDGESELDDNIASEEQLSENSPMTLLSSIKYFHELNSDLYRDLRIPNSLDSEHQLCQNTDNVDGFPRAINGKYIKITENRNDYASCTVKKGAFGTAYERYDAVSVYEEARAGIEAWQTSRILVWHKSDGKSIQWFRVCCLDRRSMLADVTSILGAAGIFICACMAETDRKKGLAVMLFHIEGSMENINNACFHMDSVDGILSWSVGCSLQKQ</sequence>
<proteinExistence type="predicted"/>